<dbReference type="InterPro" id="IPR005680">
    <property type="entry name" value="Ribosomal_uS12_euk/arc"/>
</dbReference>
<dbReference type="InterPro" id="IPR006032">
    <property type="entry name" value="Ribosomal_uS12"/>
</dbReference>
<dbReference type="EMBL" id="JROU02001228">
    <property type="protein sequence ID" value="OEH77063.1"/>
    <property type="molecule type" value="Genomic_DNA"/>
</dbReference>
<comment type="similarity">
    <text evidence="1">Belongs to the universal ribosomal protein uS12 family.</text>
</comment>
<dbReference type="AlphaFoldDB" id="A0A1D3D0V4"/>
<reference evidence="5 6" key="1">
    <citation type="journal article" date="2016" name="BMC Genomics">
        <title>Comparative genomics reveals Cyclospora cayetanensis possesses coccidia-like metabolism and invasion components but unique surface antigens.</title>
        <authorList>
            <person name="Liu S."/>
            <person name="Wang L."/>
            <person name="Zheng H."/>
            <person name="Xu Z."/>
            <person name="Roellig D.M."/>
            <person name="Li N."/>
            <person name="Frace M.A."/>
            <person name="Tang K."/>
            <person name="Arrowood M.J."/>
            <person name="Moss D.M."/>
            <person name="Zhang L."/>
            <person name="Feng Y."/>
            <person name="Xiao L."/>
        </authorList>
    </citation>
    <scope>NUCLEOTIDE SEQUENCE [LARGE SCALE GENOMIC DNA]</scope>
    <source>
        <strain evidence="5 6">CHN_HEN01</strain>
    </source>
</reference>
<evidence type="ECO:0000256" key="4">
    <source>
        <dbReference type="SAM" id="MobiDB-lite"/>
    </source>
</evidence>
<feature type="region of interest" description="Disordered" evidence="4">
    <location>
        <begin position="509"/>
        <end position="547"/>
    </location>
</feature>
<keyword evidence="6" id="KW-1185">Reference proteome</keyword>
<protein>
    <submittedName>
        <fullName evidence="5">Ribosomal protein rps23</fullName>
    </submittedName>
</protein>
<keyword evidence="3" id="KW-0687">Ribonucleoprotein</keyword>
<comment type="caution">
    <text evidence="5">The sequence shown here is derived from an EMBL/GenBank/DDBJ whole genome shotgun (WGS) entry which is preliminary data.</text>
</comment>
<dbReference type="VEuPathDB" id="ToxoDB:cyc_02493"/>
<organism evidence="5 6">
    <name type="scientific">Cyclospora cayetanensis</name>
    <dbReference type="NCBI Taxonomy" id="88456"/>
    <lineage>
        <taxon>Eukaryota</taxon>
        <taxon>Sar</taxon>
        <taxon>Alveolata</taxon>
        <taxon>Apicomplexa</taxon>
        <taxon>Conoidasida</taxon>
        <taxon>Coccidia</taxon>
        <taxon>Eucoccidiorida</taxon>
        <taxon>Eimeriorina</taxon>
        <taxon>Eimeriidae</taxon>
        <taxon>Cyclospora</taxon>
    </lineage>
</organism>
<dbReference type="GO" id="GO:0003735">
    <property type="term" value="F:structural constituent of ribosome"/>
    <property type="evidence" value="ECO:0007669"/>
    <property type="project" value="InterPro"/>
</dbReference>
<evidence type="ECO:0000256" key="3">
    <source>
        <dbReference type="ARBA" id="ARBA00023274"/>
    </source>
</evidence>
<dbReference type="Proteomes" id="UP000095192">
    <property type="component" value="Unassembled WGS sequence"/>
</dbReference>
<evidence type="ECO:0000313" key="6">
    <source>
        <dbReference type="Proteomes" id="UP000095192"/>
    </source>
</evidence>
<evidence type="ECO:0000256" key="1">
    <source>
        <dbReference type="ARBA" id="ARBA00005657"/>
    </source>
</evidence>
<dbReference type="PROSITE" id="PS00055">
    <property type="entry name" value="RIBOSOMAL_S12"/>
    <property type="match status" value="1"/>
</dbReference>
<feature type="region of interest" description="Disordered" evidence="4">
    <location>
        <begin position="455"/>
        <end position="474"/>
    </location>
</feature>
<proteinExistence type="inferred from homology"/>
<dbReference type="PANTHER" id="PTHR11652">
    <property type="entry name" value="30S RIBOSOMAL PROTEIN S12 FAMILY MEMBER"/>
    <property type="match status" value="1"/>
</dbReference>
<dbReference type="NCBIfam" id="TIGR00982">
    <property type="entry name" value="uS12_E_A"/>
    <property type="match status" value="1"/>
</dbReference>
<dbReference type="VEuPathDB" id="ToxoDB:LOC34619337"/>
<feature type="compositionally biased region" description="Polar residues" evidence="4">
    <location>
        <begin position="455"/>
        <end position="465"/>
    </location>
</feature>
<gene>
    <name evidence="5" type="ORF">cyc_02493</name>
</gene>
<dbReference type="Gene3D" id="2.40.50.140">
    <property type="entry name" value="Nucleic acid-binding proteins"/>
    <property type="match status" value="1"/>
</dbReference>
<dbReference type="InParanoid" id="A0A1D3D0V4"/>
<sequence length="557" mass="61597">MGCIRQRKAAAADRNTEVRRNITWALFEGAADYHACMRAADTVLALSVKITKRKRTRMMQSFRVPIELPRIADGAPRGNHLVRWLGCQGVPVCSGKVAESCSSDCCYSLYVELHRESDTACSAGLLPLQRFGGSGGSVGALHNEPLLPPQWCLQLQGKLRRSVSHSCQTPIRSTDSVLRCMLMLRIFVARRLILLTGVSRSRRCAAANRAADQCTRGKPRGMRTARKLRNRRRVQKWADKQYKKAHLGTRWKANPFGGSSHAKGIVVEKLGIEAKQPNSAIRKCVRVQLIKNGKRITAFVPGDGCLNYVDENDEVLVAGFGRSGHAVGDIPGVRFKIVKVSGVSLIALFKEKKEKPRRQGCRMRSSVNMEDPVAVETLPEGPFVDDCETRFQAVDVARGVLRDLAATRAAICALEKFAQVENKLTEVYKTAEDIESFTQRSDNQDGHRIFMVNELTTEGNKSSPNGAKMRPKKDARLRVGAVRQLHDLQEENIEDVGVLKTADEPYAKHERNSAQPGDTTSVTTAPPEGTGPEQAETPPPATQPWRPHFGILLVRLP</sequence>
<dbReference type="SUPFAM" id="SSF50249">
    <property type="entry name" value="Nucleic acid-binding proteins"/>
    <property type="match status" value="1"/>
</dbReference>
<keyword evidence="2 5" id="KW-0689">Ribosomal protein</keyword>
<dbReference type="GO" id="GO:0015935">
    <property type="term" value="C:small ribosomal subunit"/>
    <property type="evidence" value="ECO:0007669"/>
    <property type="project" value="InterPro"/>
</dbReference>
<dbReference type="InterPro" id="IPR012340">
    <property type="entry name" value="NA-bd_OB-fold"/>
</dbReference>
<accession>A0A1D3D0V4</accession>
<dbReference type="Pfam" id="PF00164">
    <property type="entry name" value="Ribosom_S12_S23"/>
    <property type="match status" value="1"/>
</dbReference>
<dbReference type="GO" id="GO:0006412">
    <property type="term" value="P:translation"/>
    <property type="evidence" value="ECO:0007669"/>
    <property type="project" value="InterPro"/>
</dbReference>
<dbReference type="CDD" id="cd03367">
    <property type="entry name" value="Ribosomal_S23"/>
    <property type="match status" value="1"/>
</dbReference>
<name>A0A1D3D0V4_9EIME</name>
<evidence type="ECO:0000256" key="2">
    <source>
        <dbReference type="ARBA" id="ARBA00022980"/>
    </source>
</evidence>
<feature type="compositionally biased region" description="Polar residues" evidence="4">
    <location>
        <begin position="513"/>
        <end position="524"/>
    </location>
</feature>
<dbReference type="FunFam" id="2.40.50.140:FF:000007">
    <property type="entry name" value="40S ribosomal protein S23"/>
    <property type="match status" value="1"/>
</dbReference>
<evidence type="ECO:0000313" key="5">
    <source>
        <dbReference type="EMBL" id="OEH77063.1"/>
    </source>
</evidence>